<evidence type="ECO:0000313" key="3">
    <source>
        <dbReference type="Proteomes" id="UP000269396"/>
    </source>
</evidence>
<dbReference type="EMBL" id="UZAL01035217">
    <property type="protein sequence ID" value="VDP67188.1"/>
    <property type="molecule type" value="Genomic_DNA"/>
</dbReference>
<protein>
    <submittedName>
        <fullName evidence="2">Uncharacterized protein</fullName>
    </submittedName>
</protein>
<gene>
    <name evidence="2" type="ORF">SMTD_LOCUS14917</name>
</gene>
<organism evidence="2 3">
    <name type="scientific">Schistosoma mattheei</name>
    <dbReference type="NCBI Taxonomy" id="31246"/>
    <lineage>
        <taxon>Eukaryota</taxon>
        <taxon>Metazoa</taxon>
        <taxon>Spiralia</taxon>
        <taxon>Lophotrochozoa</taxon>
        <taxon>Platyhelminthes</taxon>
        <taxon>Trematoda</taxon>
        <taxon>Digenea</taxon>
        <taxon>Strigeidida</taxon>
        <taxon>Schistosomatoidea</taxon>
        <taxon>Schistosomatidae</taxon>
        <taxon>Schistosoma</taxon>
    </lineage>
</organism>
<evidence type="ECO:0000256" key="1">
    <source>
        <dbReference type="SAM" id="MobiDB-lite"/>
    </source>
</evidence>
<sequence length="154" mass="17433">MTTKKLAGKYGKPVRPVKYKIGRTTTKIQEQRSRCVEQFEELLNRPSPLNPPDIKAAPTDITAIRTVKSGKATVPENIPVEVRLRSNCKHASRSIQEGLEGRTSADRLEGRKPHQNIKERRFVQVWELQGHHTTVLTTYESIRGSIVTLSTLSY</sequence>
<dbReference type="AlphaFoldDB" id="A0A183PKN1"/>
<name>A0A183PKN1_9TREM</name>
<dbReference type="Proteomes" id="UP000269396">
    <property type="component" value="Unassembled WGS sequence"/>
</dbReference>
<feature type="region of interest" description="Disordered" evidence="1">
    <location>
        <begin position="92"/>
        <end position="114"/>
    </location>
</feature>
<accession>A0A183PKN1</accession>
<evidence type="ECO:0000313" key="2">
    <source>
        <dbReference type="EMBL" id="VDP67188.1"/>
    </source>
</evidence>
<keyword evidence="3" id="KW-1185">Reference proteome</keyword>
<proteinExistence type="predicted"/>
<reference evidence="2 3" key="1">
    <citation type="submission" date="2018-11" db="EMBL/GenBank/DDBJ databases">
        <authorList>
            <consortium name="Pathogen Informatics"/>
        </authorList>
    </citation>
    <scope>NUCLEOTIDE SEQUENCE [LARGE SCALE GENOMIC DNA]</scope>
    <source>
        <strain>Denwood</strain>
        <strain evidence="3">Zambia</strain>
    </source>
</reference>
<feature type="compositionally biased region" description="Basic and acidic residues" evidence="1">
    <location>
        <begin position="99"/>
        <end position="114"/>
    </location>
</feature>